<evidence type="ECO:0000313" key="4">
    <source>
        <dbReference type="EMBL" id="SDY88649.1"/>
    </source>
</evidence>
<keyword evidence="1" id="KW-0547">Nucleotide-binding</keyword>
<dbReference type="PROSITE" id="PS00622">
    <property type="entry name" value="HTH_LUXR_1"/>
    <property type="match status" value="1"/>
</dbReference>
<dbReference type="GO" id="GO:0003677">
    <property type="term" value="F:DNA binding"/>
    <property type="evidence" value="ECO:0007669"/>
    <property type="project" value="InterPro"/>
</dbReference>
<dbReference type="GO" id="GO:0004016">
    <property type="term" value="F:adenylate cyclase activity"/>
    <property type="evidence" value="ECO:0007669"/>
    <property type="project" value="TreeGrafter"/>
</dbReference>
<evidence type="ECO:0000259" key="3">
    <source>
        <dbReference type="PROSITE" id="PS50043"/>
    </source>
</evidence>
<organism evidence="4 5">
    <name type="scientific">Asanoa ishikariensis</name>
    <dbReference type="NCBI Taxonomy" id="137265"/>
    <lineage>
        <taxon>Bacteria</taxon>
        <taxon>Bacillati</taxon>
        <taxon>Actinomycetota</taxon>
        <taxon>Actinomycetes</taxon>
        <taxon>Micromonosporales</taxon>
        <taxon>Micromonosporaceae</taxon>
        <taxon>Asanoa</taxon>
    </lineage>
</organism>
<dbReference type="Pfam" id="PF13424">
    <property type="entry name" value="TPR_12"/>
    <property type="match status" value="1"/>
</dbReference>
<dbReference type="InterPro" id="IPR016032">
    <property type="entry name" value="Sig_transdc_resp-reg_C-effctor"/>
</dbReference>
<dbReference type="PROSITE" id="PS50043">
    <property type="entry name" value="HTH_LUXR_2"/>
    <property type="match status" value="1"/>
</dbReference>
<dbReference type="Pfam" id="PF00196">
    <property type="entry name" value="GerE"/>
    <property type="match status" value="1"/>
</dbReference>
<sequence>MAVSPMAATPIGRERQVDALRRLVEELATGHGSAAMIEGEPGIGKTSLARAAVATAHGTRVQVIWAVCDELSQAFPFLPLLEALRAHPDVPADEHARICDLLRADPGIGNRMDVIPAATEQLLSLVDDVCAKAPTMLVVDDLQWADAATVMTLGRLLRGIDQMRLLVVALNRTVPRRDDLLALRRAIEPNVFRIESLDPEQVEAFVAQLVDGVPGPELLELAGGAGGNPLYLTELVDVLVRAKALERTDEHVEARATATPSSLAAAISDRLEFISTPTRDTLRVAALLGIDFSVSELAVVSGSRLQDLLPVLDEAILAGVLLENGSEMAFRHPLIRQCLYDAMPAGVRAAWHRDAARALADNGASAERVARQLRPTVEEDSAGKVVDAWVVRWLSDSAPQLVGQAPQVAIPMLRWALNGTAPGNDVYDVLSCRLADALFRVGDPTNAADVAATALLHVKRPDSLVDLHWTLTQCQALAGRSQESLDPLRRALNAPGVGPRQRARLLVLIARAYRSLGRVDAAGRVAEEALETATEAGDRFGMGWALFVRTIVHGMRGESELALPLFDRALAVAEGDPALADLRLILQINQAVAFGVLDRYDDAVRLAERVRDGAQRAGNVFRLAQAHCVLGELLFDVGKWDDALVEIDLALDVSKDPMVDCFQHGLAATIQLHRGDPDSERHLKAADRYAEKLGARICRPFAMARALQKEQSDAPAAALEILLDGLSDRVQESEDTVNMLADAVRLATTLGDTSAAEAVVQRSAAMAQDSTGPHRRAVAQHCESLLAADPAGLIEAANGYRASGRPLPRAQALEAAALIFADRGDMSEARNLFTDAFALYSKMGAEWDLSRTQATFRNYGIRRGPRVRHRQARRGWEALTPTEIKIAAMVAQGMSNPQIAAQLFLSRRTVQTHVSHILAKLELSSRIDIAREAGQRETTHVVS</sequence>
<dbReference type="PRINTS" id="PR00038">
    <property type="entry name" value="HTHLUXR"/>
</dbReference>
<reference evidence="5" key="1">
    <citation type="submission" date="2016-10" db="EMBL/GenBank/DDBJ databases">
        <authorList>
            <person name="Varghese N."/>
            <person name="Submissions S."/>
        </authorList>
    </citation>
    <scope>NUCLEOTIDE SEQUENCE [LARGE SCALE GENOMIC DNA]</scope>
    <source>
        <strain evidence="5">DSM 44718</strain>
    </source>
</reference>
<evidence type="ECO:0000256" key="1">
    <source>
        <dbReference type="ARBA" id="ARBA00022741"/>
    </source>
</evidence>
<dbReference type="AlphaFoldDB" id="A0A1H3NKB1"/>
<dbReference type="SUPFAM" id="SSF52540">
    <property type="entry name" value="P-loop containing nucleoside triphosphate hydrolases"/>
    <property type="match status" value="1"/>
</dbReference>
<dbReference type="InterPro" id="IPR019734">
    <property type="entry name" value="TPR_rpt"/>
</dbReference>
<dbReference type="Pfam" id="PF13191">
    <property type="entry name" value="AAA_16"/>
    <property type="match status" value="1"/>
</dbReference>
<dbReference type="STRING" id="137265.SAMN05421684_2098"/>
<dbReference type="EMBL" id="FNQB01000001">
    <property type="protein sequence ID" value="SDY88649.1"/>
    <property type="molecule type" value="Genomic_DNA"/>
</dbReference>
<dbReference type="InterPro" id="IPR027417">
    <property type="entry name" value="P-loop_NTPase"/>
</dbReference>
<accession>A0A1H3NKB1</accession>
<dbReference type="GO" id="GO:0006355">
    <property type="term" value="P:regulation of DNA-templated transcription"/>
    <property type="evidence" value="ECO:0007669"/>
    <property type="project" value="InterPro"/>
</dbReference>
<evidence type="ECO:0000256" key="2">
    <source>
        <dbReference type="ARBA" id="ARBA00022840"/>
    </source>
</evidence>
<gene>
    <name evidence="4" type="ORF">SAMN05421684_2098</name>
</gene>
<dbReference type="SMART" id="SM00028">
    <property type="entry name" value="TPR"/>
    <property type="match status" value="4"/>
</dbReference>
<keyword evidence="2" id="KW-0067">ATP-binding</keyword>
<dbReference type="SUPFAM" id="SSF46894">
    <property type="entry name" value="C-terminal effector domain of the bipartite response regulators"/>
    <property type="match status" value="1"/>
</dbReference>
<dbReference type="SUPFAM" id="SSF48452">
    <property type="entry name" value="TPR-like"/>
    <property type="match status" value="1"/>
</dbReference>
<evidence type="ECO:0000313" key="5">
    <source>
        <dbReference type="Proteomes" id="UP000199632"/>
    </source>
</evidence>
<dbReference type="InterPro" id="IPR011990">
    <property type="entry name" value="TPR-like_helical_dom_sf"/>
</dbReference>
<dbReference type="PANTHER" id="PTHR16305">
    <property type="entry name" value="TESTICULAR SOLUBLE ADENYLYL CYCLASE"/>
    <property type="match status" value="1"/>
</dbReference>
<proteinExistence type="predicted"/>
<dbReference type="InterPro" id="IPR041664">
    <property type="entry name" value="AAA_16"/>
</dbReference>
<dbReference type="GO" id="GO:0005737">
    <property type="term" value="C:cytoplasm"/>
    <property type="evidence" value="ECO:0007669"/>
    <property type="project" value="TreeGrafter"/>
</dbReference>
<dbReference type="Gene3D" id="1.10.10.10">
    <property type="entry name" value="Winged helix-like DNA-binding domain superfamily/Winged helix DNA-binding domain"/>
    <property type="match status" value="1"/>
</dbReference>
<dbReference type="GO" id="GO:0005524">
    <property type="term" value="F:ATP binding"/>
    <property type="evidence" value="ECO:0007669"/>
    <property type="project" value="UniProtKB-KW"/>
</dbReference>
<dbReference type="Gene3D" id="3.40.50.300">
    <property type="entry name" value="P-loop containing nucleotide triphosphate hydrolases"/>
    <property type="match status" value="1"/>
</dbReference>
<dbReference type="InterPro" id="IPR000792">
    <property type="entry name" value="Tscrpt_reg_LuxR_C"/>
</dbReference>
<dbReference type="InterPro" id="IPR036388">
    <property type="entry name" value="WH-like_DNA-bd_sf"/>
</dbReference>
<protein>
    <submittedName>
        <fullName evidence="4">Tetratricopeptide repeat-containing protein</fullName>
    </submittedName>
</protein>
<keyword evidence="5" id="KW-1185">Reference proteome</keyword>
<dbReference type="PANTHER" id="PTHR16305:SF35">
    <property type="entry name" value="TRANSCRIPTIONAL ACTIVATOR DOMAIN"/>
    <property type="match status" value="1"/>
</dbReference>
<dbReference type="RefSeq" id="WP_204082938.1">
    <property type="nucleotide sequence ID" value="NZ_BOND01000027.1"/>
</dbReference>
<name>A0A1H3NKB1_9ACTN</name>
<dbReference type="CDD" id="cd06170">
    <property type="entry name" value="LuxR_C_like"/>
    <property type="match status" value="1"/>
</dbReference>
<feature type="domain" description="HTH luxR-type" evidence="3">
    <location>
        <begin position="872"/>
        <end position="937"/>
    </location>
</feature>
<dbReference type="Proteomes" id="UP000199632">
    <property type="component" value="Unassembled WGS sequence"/>
</dbReference>
<dbReference type="SMART" id="SM00421">
    <property type="entry name" value="HTH_LUXR"/>
    <property type="match status" value="1"/>
</dbReference>
<dbReference type="Gene3D" id="1.25.40.10">
    <property type="entry name" value="Tetratricopeptide repeat domain"/>
    <property type="match status" value="1"/>
</dbReference>